<dbReference type="Pfam" id="PF00313">
    <property type="entry name" value="CSD"/>
    <property type="match status" value="1"/>
</dbReference>
<gene>
    <name evidence="3" type="ORF">KK062_15995</name>
</gene>
<feature type="compositionally biased region" description="Basic and acidic residues" evidence="1">
    <location>
        <begin position="1"/>
        <end position="30"/>
    </location>
</feature>
<comment type="caution">
    <text evidence="3">The sequence shown here is derived from an EMBL/GenBank/DDBJ whole genome shotgun (WGS) entry which is preliminary data.</text>
</comment>
<evidence type="ECO:0000313" key="3">
    <source>
        <dbReference type="EMBL" id="MBT1709746.1"/>
    </source>
</evidence>
<evidence type="ECO:0000256" key="1">
    <source>
        <dbReference type="SAM" id="MobiDB-lite"/>
    </source>
</evidence>
<dbReference type="InterPro" id="IPR012340">
    <property type="entry name" value="NA-bd_OB-fold"/>
</dbReference>
<dbReference type="SUPFAM" id="SSF50249">
    <property type="entry name" value="Nucleic acid-binding proteins"/>
    <property type="match status" value="1"/>
</dbReference>
<dbReference type="PRINTS" id="PR00050">
    <property type="entry name" value="COLDSHOCK"/>
</dbReference>
<dbReference type="GO" id="GO:0005829">
    <property type="term" value="C:cytosol"/>
    <property type="evidence" value="ECO:0007669"/>
    <property type="project" value="UniProtKB-ARBA"/>
</dbReference>
<evidence type="ECO:0000259" key="2">
    <source>
        <dbReference type="PROSITE" id="PS51857"/>
    </source>
</evidence>
<protein>
    <submittedName>
        <fullName evidence="3">Cold shock domain-containing protein</fullName>
    </submittedName>
</protein>
<evidence type="ECO:0000313" key="4">
    <source>
        <dbReference type="Proteomes" id="UP001319080"/>
    </source>
</evidence>
<dbReference type="GO" id="GO:0003676">
    <property type="term" value="F:nucleic acid binding"/>
    <property type="evidence" value="ECO:0007669"/>
    <property type="project" value="InterPro"/>
</dbReference>
<dbReference type="InterPro" id="IPR011129">
    <property type="entry name" value="CSD"/>
</dbReference>
<dbReference type="EMBL" id="JAHESE010000016">
    <property type="protein sequence ID" value="MBT1709746.1"/>
    <property type="molecule type" value="Genomic_DNA"/>
</dbReference>
<dbReference type="CDD" id="cd04458">
    <property type="entry name" value="CSP_CDS"/>
    <property type="match status" value="1"/>
</dbReference>
<dbReference type="RefSeq" id="WP_254085325.1">
    <property type="nucleotide sequence ID" value="NZ_JAHESE010000016.1"/>
</dbReference>
<sequence>MAETFSKRENEKKKDQKKKEKEQRKADRKANSKSGASLDDMMAYVDENGNITTVPPDPTRKKAVINENDIVIGSRNIGGQEAAPLRKGRVSYFNTSKGYGFIKDLMTQESIFVHANALSAPIKEGDMVTFETEHSAKGLNAIQVKKN</sequence>
<reference evidence="3 4" key="1">
    <citation type="submission" date="2021-05" db="EMBL/GenBank/DDBJ databases">
        <title>A Polyphasic approach of four new species of the genus Ohtaekwangia: Ohtaekwangia histidinii sp. nov., Ohtaekwangia cretensis sp. nov., Ohtaekwangia indiensis sp. nov., Ohtaekwangia reichenbachii sp. nov. from diverse environment.</title>
        <authorList>
            <person name="Octaviana S."/>
        </authorList>
    </citation>
    <scope>NUCLEOTIDE SEQUENCE [LARGE SCALE GENOMIC DNA]</scope>
    <source>
        <strain evidence="3 4">PWU5</strain>
    </source>
</reference>
<dbReference type="AlphaFoldDB" id="A0AAP2DYK4"/>
<dbReference type="PROSITE" id="PS51857">
    <property type="entry name" value="CSD_2"/>
    <property type="match status" value="1"/>
</dbReference>
<keyword evidence="4" id="KW-1185">Reference proteome</keyword>
<proteinExistence type="predicted"/>
<dbReference type="SMART" id="SM00357">
    <property type="entry name" value="CSP"/>
    <property type="match status" value="1"/>
</dbReference>
<feature type="region of interest" description="Disordered" evidence="1">
    <location>
        <begin position="1"/>
        <end position="39"/>
    </location>
</feature>
<dbReference type="InterPro" id="IPR002059">
    <property type="entry name" value="CSP_DNA-bd"/>
</dbReference>
<dbReference type="Proteomes" id="UP001319080">
    <property type="component" value="Unassembled WGS sequence"/>
</dbReference>
<dbReference type="Gene3D" id="2.40.50.140">
    <property type="entry name" value="Nucleic acid-binding proteins"/>
    <property type="match status" value="1"/>
</dbReference>
<name>A0AAP2DYK4_9BACT</name>
<feature type="domain" description="CSD" evidence="2">
    <location>
        <begin position="85"/>
        <end position="146"/>
    </location>
</feature>
<accession>A0AAP2DYK4</accession>
<organism evidence="3 4">
    <name type="scientific">Dawidia cretensis</name>
    <dbReference type="NCBI Taxonomy" id="2782350"/>
    <lineage>
        <taxon>Bacteria</taxon>
        <taxon>Pseudomonadati</taxon>
        <taxon>Bacteroidota</taxon>
        <taxon>Cytophagia</taxon>
        <taxon>Cytophagales</taxon>
        <taxon>Chryseotaleaceae</taxon>
        <taxon>Dawidia</taxon>
    </lineage>
</organism>